<evidence type="ECO:0000313" key="1">
    <source>
        <dbReference type="EMBL" id="VEP17190.1"/>
    </source>
</evidence>
<dbReference type="Proteomes" id="UP000320055">
    <property type="component" value="Unassembled WGS sequence"/>
</dbReference>
<gene>
    <name evidence="1" type="ORF">H1P_5620002</name>
</gene>
<dbReference type="AlphaFoldDB" id="A0A563W0K0"/>
<dbReference type="RefSeq" id="WP_144875747.1">
    <property type="nucleotide sequence ID" value="NZ_LR214296.1"/>
</dbReference>
<dbReference type="OrthoDB" id="512415at2"/>
<accession>A0A563W0K0</accession>
<proteinExistence type="predicted"/>
<name>A0A563W0K0_9CYAN</name>
<organism evidence="1 2">
    <name type="scientific">Hyella patelloides LEGE 07179</name>
    <dbReference type="NCBI Taxonomy" id="945734"/>
    <lineage>
        <taxon>Bacteria</taxon>
        <taxon>Bacillati</taxon>
        <taxon>Cyanobacteriota</taxon>
        <taxon>Cyanophyceae</taxon>
        <taxon>Pleurocapsales</taxon>
        <taxon>Hyellaceae</taxon>
        <taxon>Hyella</taxon>
    </lineage>
</organism>
<protein>
    <submittedName>
        <fullName evidence="1">Uncharacterized protein</fullName>
    </submittedName>
</protein>
<evidence type="ECO:0000313" key="2">
    <source>
        <dbReference type="Proteomes" id="UP000320055"/>
    </source>
</evidence>
<sequence>MKFRLIYTLLPFVFAFNLFPNRQSQAKPSPIFQPIIKEIETRLPSGLEMRLPATVPTSTQDATLYSFLPDEDSKLIFEFDDLKMEFFTVLIGDNSDCLEQKNPEDCLVAAVGVTEDPIESQAELDALLADSKEDIASDEFERGIEIDRGIEGFYLVYEELQLQSIIWRQGKMAHLLMSKKCPKGLASRRDRECISKRQLIEMAKSAANETAITGQNVPSDTAE</sequence>
<keyword evidence="2" id="KW-1185">Reference proteome</keyword>
<dbReference type="EMBL" id="CAACVJ010000515">
    <property type="protein sequence ID" value="VEP17190.1"/>
    <property type="molecule type" value="Genomic_DNA"/>
</dbReference>
<reference evidence="1 2" key="1">
    <citation type="submission" date="2019-01" db="EMBL/GenBank/DDBJ databases">
        <authorList>
            <person name="Brito A."/>
        </authorList>
    </citation>
    <scope>NUCLEOTIDE SEQUENCE [LARGE SCALE GENOMIC DNA]</scope>
    <source>
        <strain evidence="1">1</strain>
    </source>
</reference>